<keyword evidence="4" id="KW-0479">Metal-binding</keyword>
<evidence type="ECO:0000256" key="6">
    <source>
        <dbReference type="ARBA" id="ARBA00050780"/>
    </source>
</evidence>
<comment type="similarity">
    <text evidence="2 11">Belongs to the FPP/GGPP synthase family.</text>
</comment>
<dbReference type="InterPro" id="IPR008949">
    <property type="entry name" value="Isoprenoid_synthase_dom_sf"/>
</dbReference>
<dbReference type="InterPro" id="IPR033749">
    <property type="entry name" value="Polyprenyl_synt_CS"/>
</dbReference>
<dbReference type="FunFam" id="1.10.600.10:FF:000014">
    <property type="entry name" value="Heptaprenyl diphosphate synthase component II"/>
    <property type="match status" value="1"/>
</dbReference>
<dbReference type="PROSITE" id="PS00723">
    <property type="entry name" value="POLYPRENYL_SYNTHASE_1"/>
    <property type="match status" value="1"/>
</dbReference>
<comment type="subunit">
    <text evidence="8">Heterodimer of component I and II.</text>
</comment>
<dbReference type="InterPro" id="IPR014119">
    <property type="entry name" value="GerC3_HepT"/>
</dbReference>
<keyword evidence="5" id="KW-0460">Magnesium</keyword>
<comment type="cofactor">
    <cofactor evidence="1">
        <name>Mg(2+)</name>
        <dbReference type="ChEBI" id="CHEBI:18420"/>
    </cofactor>
</comment>
<comment type="catalytic activity">
    <reaction evidence="6">
        <text>4 isopentenyl diphosphate + (2E,6E)-farnesyl diphosphate = all-trans-heptaprenyl diphosphate + 4 diphosphate</text>
        <dbReference type="Rhea" id="RHEA:27794"/>
        <dbReference type="ChEBI" id="CHEBI:33019"/>
        <dbReference type="ChEBI" id="CHEBI:58206"/>
        <dbReference type="ChEBI" id="CHEBI:128769"/>
        <dbReference type="ChEBI" id="CHEBI:175763"/>
        <dbReference type="EC" id="2.5.1.30"/>
    </reaction>
</comment>
<dbReference type="Proteomes" id="UP000315711">
    <property type="component" value="Unassembled WGS sequence"/>
</dbReference>
<dbReference type="SUPFAM" id="SSF48576">
    <property type="entry name" value="Terpenoid synthases"/>
    <property type="match status" value="1"/>
</dbReference>
<dbReference type="EMBL" id="VLKZ01000002">
    <property type="protein sequence ID" value="TWI58854.1"/>
    <property type="molecule type" value="Genomic_DNA"/>
</dbReference>
<evidence type="ECO:0000256" key="3">
    <source>
        <dbReference type="ARBA" id="ARBA00022679"/>
    </source>
</evidence>
<keyword evidence="13" id="KW-1185">Reference proteome</keyword>
<gene>
    <name evidence="12" type="ORF">IQ10_00562</name>
</gene>
<dbReference type="GO" id="GO:0000010">
    <property type="term" value="F:heptaprenyl diphosphate synthase activity"/>
    <property type="evidence" value="ECO:0007669"/>
    <property type="project" value="UniProtKB-EC"/>
</dbReference>
<evidence type="ECO:0000256" key="7">
    <source>
        <dbReference type="ARBA" id="ARBA00055604"/>
    </source>
</evidence>
<dbReference type="RefSeq" id="WP_144448963.1">
    <property type="nucleotide sequence ID" value="NZ_VLKZ01000002.1"/>
</dbReference>
<dbReference type="CDD" id="cd00685">
    <property type="entry name" value="Trans_IPPS_HT"/>
    <property type="match status" value="1"/>
</dbReference>
<evidence type="ECO:0000256" key="1">
    <source>
        <dbReference type="ARBA" id="ARBA00001946"/>
    </source>
</evidence>
<dbReference type="PROSITE" id="PS00444">
    <property type="entry name" value="POLYPRENYL_SYNTHASE_2"/>
    <property type="match status" value="1"/>
</dbReference>
<evidence type="ECO:0000256" key="5">
    <source>
        <dbReference type="ARBA" id="ARBA00022842"/>
    </source>
</evidence>
<evidence type="ECO:0000256" key="11">
    <source>
        <dbReference type="RuleBase" id="RU004466"/>
    </source>
</evidence>
<dbReference type="PANTHER" id="PTHR12001">
    <property type="entry name" value="GERANYLGERANYL PYROPHOSPHATE SYNTHASE"/>
    <property type="match status" value="1"/>
</dbReference>
<evidence type="ECO:0000313" key="12">
    <source>
        <dbReference type="EMBL" id="TWI58854.1"/>
    </source>
</evidence>
<reference evidence="12 13" key="1">
    <citation type="journal article" date="2015" name="Stand. Genomic Sci.">
        <title>Genomic Encyclopedia of Bacterial and Archaeal Type Strains, Phase III: the genomes of soil and plant-associated and newly described type strains.</title>
        <authorList>
            <person name="Whitman W.B."/>
            <person name="Woyke T."/>
            <person name="Klenk H.P."/>
            <person name="Zhou Y."/>
            <person name="Lilburn T.G."/>
            <person name="Beck B.J."/>
            <person name="De Vos P."/>
            <person name="Vandamme P."/>
            <person name="Eisen J.A."/>
            <person name="Garrity G."/>
            <person name="Hugenholtz P."/>
            <person name="Kyrpides N.C."/>
        </authorList>
    </citation>
    <scope>NUCLEOTIDE SEQUENCE [LARGE SCALE GENOMIC DNA]</scope>
    <source>
        <strain evidence="12 13">CGMCC 1.10116</strain>
    </source>
</reference>
<evidence type="ECO:0000256" key="2">
    <source>
        <dbReference type="ARBA" id="ARBA00006706"/>
    </source>
</evidence>
<evidence type="ECO:0000256" key="10">
    <source>
        <dbReference type="ARBA" id="ARBA00070472"/>
    </source>
</evidence>
<dbReference type="Pfam" id="PF00348">
    <property type="entry name" value="polyprenyl_synt"/>
    <property type="match status" value="1"/>
</dbReference>
<comment type="function">
    <text evidence="7">Supplies heptaprenyl diphosphate, the precursor for the side chain of the isoprenoid quinone menaquinone-7 (MQ-7).</text>
</comment>
<dbReference type="PANTHER" id="PTHR12001:SF69">
    <property type="entry name" value="ALL TRANS-POLYPRENYL-DIPHOSPHATE SYNTHASE PDSS1"/>
    <property type="match status" value="1"/>
</dbReference>
<evidence type="ECO:0000256" key="9">
    <source>
        <dbReference type="ARBA" id="ARBA00066444"/>
    </source>
</evidence>
<dbReference type="AlphaFoldDB" id="A0A562QQ42"/>
<dbReference type="SFLD" id="SFLDS00005">
    <property type="entry name" value="Isoprenoid_Synthase_Type_I"/>
    <property type="match status" value="1"/>
</dbReference>
<keyword evidence="3 11" id="KW-0808">Transferase</keyword>
<comment type="caution">
    <text evidence="12">The sequence shown here is derived from an EMBL/GenBank/DDBJ whole genome shotgun (WGS) entry which is preliminary data.</text>
</comment>
<dbReference type="GO" id="GO:0046872">
    <property type="term" value="F:metal ion binding"/>
    <property type="evidence" value="ECO:0007669"/>
    <property type="project" value="UniProtKB-KW"/>
</dbReference>
<sequence length="323" mass="36442">MKLADIYMKFQSDIAVIEKELEATVQARHDVLKQASTHLLKAGGKRIRPVFVLLSAKFGHYDINVLKHAAVPLELIHMASLVHDDVIDDADLRRGKKTINSQWDNRVAMYTGDYIFAKAVETSTFFDNPEIHQILSNAIVEMSIGEIEQIRDQYNWEQNFRIYLRRIKRKTALLIAVSCELGALAAGADRHIQRQLSIFGYNVGMSFQITDDILDFVGTEKQLGKPAGGDLRQGNVTLPALYAMHHQPEVKSLIQDILGNEYPEHADVTPILDAINKSGGIEYSLSISDRYLQKAYHALESLPETEAKTYLLEIAAYIGERKF</sequence>
<organism evidence="12 13">
    <name type="scientific">Halalkalibacter nanhaiisediminis</name>
    <dbReference type="NCBI Taxonomy" id="688079"/>
    <lineage>
        <taxon>Bacteria</taxon>
        <taxon>Bacillati</taxon>
        <taxon>Bacillota</taxon>
        <taxon>Bacilli</taxon>
        <taxon>Bacillales</taxon>
        <taxon>Bacillaceae</taxon>
        <taxon>Halalkalibacter</taxon>
    </lineage>
</organism>
<protein>
    <recommendedName>
        <fullName evidence="10">Heptaprenyl diphosphate synthase component 2</fullName>
        <ecNumber evidence="9">2.5.1.30</ecNumber>
    </recommendedName>
</protein>
<dbReference type="EC" id="2.5.1.30" evidence="9"/>
<dbReference type="GO" id="GO:0008299">
    <property type="term" value="P:isoprenoid biosynthetic process"/>
    <property type="evidence" value="ECO:0007669"/>
    <property type="project" value="InterPro"/>
</dbReference>
<evidence type="ECO:0000256" key="4">
    <source>
        <dbReference type="ARBA" id="ARBA00022723"/>
    </source>
</evidence>
<accession>A0A562QQ42</accession>
<dbReference type="NCBIfam" id="TIGR02748">
    <property type="entry name" value="GerC3_HepT"/>
    <property type="match status" value="1"/>
</dbReference>
<evidence type="ECO:0000313" key="13">
    <source>
        <dbReference type="Proteomes" id="UP000315711"/>
    </source>
</evidence>
<evidence type="ECO:0000256" key="8">
    <source>
        <dbReference type="ARBA" id="ARBA00065985"/>
    </source>
</evidence>
<proteinExistence type="inferred from homology"/>
<dbReference type="InterPro" id="IPR000092">
    <property type="entry name" value="Polyprenyl_synt"/>
</dbReference>
<dbReference type="OrthoDB" id="9805316at2"/>
<name>A0A562QQ42_9BACI</name>
<dbReference type="Gene3D" id="1.10.600.10">
    <property type="entry name" value="Farnesyl Diphosphate Synthase"/>
    <property type="match status" value="1"/>
</dbReference>